<keyword evidence="1" id="KW-1133">Transmembrane helix</keyword>
<dbReference type="EMBL" id="MT684598">
    <property type="protein sequence ID" value="QNN99322.1"/>
    <property type="molecule type" value="Genomic_DNA"/>
</dbReference>
<feature type="transmembrane region" description="Helical" evidence="1">
    <location>
        <begin position="6"/>
        <end position="27"/>
    </location>
</feature>
<name>A0A7G9UZ67_9CAUD</name>
<keyword evidence="1" id="KW-0472">Membrane</keyword>
<evidence type="ECO:0000313" key="3">
    <source>
        <dbReference type="Proteomes" id="UP000516151"/>
    </source>
</evidence>
<keyword evidence="1" id="KW-0812">Transmembrane</keyword>
<dbReference type="KEGG" id="vg:77927545"/>
<organism evidence="2 3">
    <name type="scientific">Streptomyces phage Faust</name>
    <dbReference type="NCBI Taxonomy" id="2767565"/>
    <lineage>
        <taxon>Viruses</taxon>
        <taxon>Duplodnaviria</taxon>
        <taxon>Heunggongvirae</taxon>
        <taxon>Uroviricota</taxon>
        <taxon>Caudoviricetes</taxon>
        <taxon>Stanwilliamsviridae</taxon>
        <taxon>Loccivirinae</taxon>
        <taxon>Faustvirus</taxon>
        <taxon>Faustvirus faust</taxon>
    </lineage>
</organism>
<dbReference type="RefSeq" id="YP_010651829.1">
    <property type="nucleotide sequence ID" value="NC_070783.1"/>
</dbReference>
<evidence type="ECO:0000313" key="2">
    <source>
        <dbReference type="EMBL" id="QNN99322.1"/>
    </source>
</evidence>
<proteinExistence type="predicted"/>
<gene>
    <name evidence="2" type="primary">250</name>
    <name evidence="2" type="ORF">SEA_FAUST_250</name>
</gene>
<dbReference type="GeneID" id="77927545"/>
<sequence length="64" mass="7388">MDWFWVKFGSAIVLLAALIAAIVWVVIDHEQWLDDQQKKQNACLKAGGAWIDNRNTDAYCFFNK</sequence>
<keyword evidence="3" id="KW-1185">Reference proteome</keyword>
<evidence type="ECO:0000256" key="1">
    <source>
        <dbReference type="SAM" id="Phobius"/>
    </source>
</evidence>
<accession>A0A7G9UZ67</accession>
<reference evidence="2 3" key="1">
    <citation type="submission" date="2020-06" db="EMBL/GenBank/DDBJ databases">
        <authorList>
            <person name="Arora M.N."/>
            <person name="Dalling M.T."/>
            <person name="Dawson S.P.M."/>
            <person name="Elia S.N."/>
            <person name="Burke B."/>
            <person name="Shaffer C.D."/>
            <person name="Weston-Hafer K.A."/>
            <person name="Garlena R.A."/>
            <person name="Russell D.A."/>
            <person name="Pope W.H."/>
            <person name="Jacobs-Sera D."/>
            <person name="Hatfull G.F."/>
        </authorList>
    </citation>
    <scope>NUCLEOTIDE SEQUENCE [LARGE SCALE GENOMIC DNA]</scope>
</reference>
<dbReference type="Proteomes" id="UP000516151">
    <property type="component" value="Segment"/>
</dbReference>
<protein>
    <submittedName>
        <fullName evidence="2">Uncharacterized protein</fullName>
    </submittedName>
</protein>